<evidence type="ECO:0000256" key="1">
    <source>
        <dbReference type="SAM" id="MobiDB-lite"/>
    </source>
</evidence>
<feature type="compositionally biased region" description="Polar residues" evidence="1">
    <location>
        <begin position="63"/>
        <end position="77"/>
    </location>
</feature>
<dbReference type="OrthoDB" id="5384020at2759"/>
<protein>
    <submittedName>
        <fullName evidence="2">Uncharacterized protein</fullName>
    </submittedName>
</protein>
<dbReference type="EMBL" id="ML120479">
    <property type="protein sequence ID" value="RPA92191.1"/>
    <property type="molecule type" value="Genomic_DNA"/>
</dbReference>
<keyword evidence="3" id="KW-1185">Reference proteome</keyword>
<feature type="compositionally biased region" description="Low complexity" evidence="1">
    <location>
        <begin position="163"/>
        <end position="172"/>
    </location>
</feature>
<reference evidence="2 3" key="1">
    <citation type="journal article" date="2018" name="Nat. Ecol. Evol.">
        <title>Pezizomycetes genomes reveal the molecular basis of ectomycorrhizal truffle lifestyle.</title>
        <authorList>
            <person name="Murat C."/>
            <person name="Payen T."/>
            <person name="Noel B."/>
            <person name="Kuo A."/>
            <person name="Morin E."/>
            <person name="Chen J."/>
            <person name="Kohler A."/>
            <person name="Krizsan K."/>
            <person name="Balestrini R."/>
            <person name="Da Silva C."/>
            <person name="Montanini B."/>
            <person name="Hainaut M."/>
            <person name="Levati E."/>
            <person name="Barry K.W."/>
            <person name="Belfiori B."/>
            <person name="Cichocki N."/>
            <person name="Clum A."/>
            <person name="Dockter R.B."/>
            <person name="Fauchery L."/>
            <person name="Guy J."/>
            <person name="Iotti M."/>
            <person name="Le Tacon F."/>
            <person name="Lindquist E.A."/>
            <person name="Lipzen A."/>
            <person name="Malagnac F."/>
            <person name="Mello A."/>
            <person name="Molinier V."/>
            <person name="Miyauchi S."/>
            <person name="Poulain J."/>
            <person name="Riccioni C."/>
            <person name="Rubini A."/>
            <person name="Sitrit Y."/>
            <person name="Splivallo R."/>
            <person name="Traeger S."/>
            <person name="Wang M."/>
            <person name="Zifcakova L."/>
            <person name="Wipf D."/>
            <person name="Zambonelli A."/>
            <person name="Paolocci F."/>
            <person name="Nowrousian M."/>
            <person name="Ottonello S."/>
            <person name="Baldrian P."/>
            <person name="Spatafora J.W."/>
            <person name="Henrissat B."/>
            <person name="Nagy L.G."/>
            <person name="Aury J.M."/>
            <person name="Wincker P."/>
            <person name="Grigoriev I.V."/>
            <person name="Bonfante P."/>
            <person name="Martin F.M."/>
        </authorList>
    </citation>
    <scope>NUCLEOTIDE SEQUENCE [LARGE SCALE GENOMIC DNA]</scope>
    <source>
        <strain evidence="2 3">120613-1</strain>
    </source>
</reference>
<sequence>MSSARTSEQATNGQPPNYSHTRRSSLGPGTLTDFFSTSRAPTTSAYPGPITSAAAQANRRRMSMSNVSGTSPPRVQTNMASMRRGSISSVSSASSAVDESAIEEGEVNAGSPSSLGGSPFARRLSFGARALRDVRIPQGRNPANFPVSAGAASPTVTRGFWLDGRSGSQSQGSDRDESPVQRRQSISVMPPPVNAISSKDAHDPLQERMLKGDFYMD</sequence>
<dbReference type="STRING" id="1336337.A0A3N4J6D8"/>
<organism evidence="2 3">
    <name type="scientific">Choiromyces venosus 120613-1</name>
    <dbReference type="NCBI Taxonomy" id="1336337"/>
    <lineage>
        <taxon>Eukaryota</taxon>
        <taxon>Fungi</taxon>
        <taxon>Dikarya</taxon>
        <taxon>Ascomycota</taxon>
        <taxon>Pezizomycotina</taxon>
        <taxon>Pezizomycetes</taxon>
        <taxon>Pezizales</taxon>
        <taxon>Tuberaceae</taxon>
        <taxon>Choiromyces</taxon>
    </lineage>
</organism>
<gene>
    <name evidence="2" type="ORF">L873DRAFT_217488</name>
</gene>
<evidence type="ECO:0000313" key="3">
    <source>
        <dbReference type="Proteomes" id="UP000276215"/>
    </source>
</evidence>
<name>A0A3N4J6D8_9PEZI</name>
<feature type="region of interest" description="Disordered" evidence="1">
    <location>
        <begin position="97"/>
        <end position="119"/>
    </location>
</feature>
<feature type="compositionally biased region" description="Polar residues" evidence="1">
    <location>
        <begin position="1"/>
        <end position="19"/>
    </location>
</feature>
<evidence type="ECO:0000313" key="2">
    <source>
        <dbReference type="EMBL" id="RPA92191.1"/>
    </source>
</evidence>
<feature type="region of interest" description="Disordered" evidence="1">
    <location>
        <begin position="158"/>
        <end position="217"/>
    </location>
</feature>
<feature type="compositionally biased region" description="Polar residues" evidence="1">
    <location>
        <begin position="33"/>
        <end position="45"/>
    </location>
</feature>
<feature type="region of interest" description="Disordered" evidence="1">
    <location>
        <begin position="1"/>
        <end position="77"/>
    </location>
</feature>
<dbReference type="Proteomes" id="UP000276215">
    <property type="component" value="Unassembled WGS sequence"/>
</dbReference>
<accession>A0A3N4J6D8</accession>
<dbReference type="AlphaFoldDB" id="A0A3N4J6D8"/>
<feature type="compositionally biased region" description="Basic and acidic residues" evidence="1">
    <location>
        <begin position="199"/>
        <end position="211"/>
    </location>
</feature>
<proteinExistence type="predicted"/>